<proteinExistence type="predicted"/>
<accession>A0ABY8FZB8</accession>
<sequence length="103" mass="11989">MGTSSEFDPEKCDLSVAYREVFNHAGELVAVDSKDIEYFYDEKSQSIRIRYIPDNVWFDAPVLSFHVQKALASSHFFPLTRQLSTIRKIIQPQLLAMKLKRHQ</sequence>
<organism evidence="1 2">
    <name type="scientific">Arcanobacterium canis</name>
    <dbReference type="NCBI Taxonomy" id="999183"/>
    <lineage>
        <taxon>Bacteria</taxon>
        <taxon>Bacillati</taxon>
        <taxon>Actinomycetota</taxon>
        <taxon>Actinomycetes</taxon>
        <taxon>Actinomycetales</taxon>
        <taxon>Actinomycetaceae</taxon>
        <taxon>Arcanobacterium</taxon>
    </lineage>
</organism>
<evidence type="ECO:0000313" key="1">
    <source>
        <dbReference type="EMBL" id="WFM82903.1"/>
    </source>
</evidence>
<reference evidence="1 2" key="1">
    <citation type="submission" date="2023-03" db="EMBL/GenBank/DDBJ databases">
        <title>Complete genome of Arcanobacterium canis strain DSM 25104 isolated in 2010 from a canine otitis externa in Germany.</title>
        <authorList>
            <person name="Borowiak M."/>
            <person name="Kreitlow A."/>
            <person name="Malorny B."/>
            <person name="Laemmler C."/>
            <person name="Prenger-Berninghoff E."/>
            <person name="Ploetz M."/>
            <person name="Abdulmawjood A."/>
        </authorList>
    </citation>
    <scope>NUCLEOTIDE SEQUENCE [LARGE SCALE GENOMIC DNA]</scope>
    <source>
        <strain evidence="1 2">DSM 25104</strain>
    </source>
</reference>
<gene>
    <name evidence="1" type="ORF">P7079_05730</name>
</gene>
<protein>
    <recommendedName>
        <fullName evidence="3">KTSC domain-containing protein</fullName>
    </recommendedName>
</protein>
<evidence type="ECO:0008006" key="3">
    <source>
        <dbReference type="Google" id="ProtNLM"/>
    </source>
</evidence>
<keyword evidence="2" id="KW-1185">Reference proteome</keyword>
<dbReference type="Proteomes" id="UP001215216">
    <property type="component" value="Chromosome"/>
</dbReference>
<evidence type="ECO:0000313" key="2">
    <source>
        <dbReference type="Proteomes" id="UP001215216"/>
    </source>
</evidence>
<dbReference type="RefSeq" id="WP_278012329.1">
    <property type="nucleotide sequence ID" value="NZ_CP121208.1"/>
</dbReference>
<name>A0ABY8FZB8_9ACTO</name>
<dbReference type="EMBL" id="CP121208">
    <property type="protein sequence ID" value="WFM82903.1"/>
    <property type="molecule type" value="Genomic_DNA"/>
</dbReference>